<dbReference type="PANTHER" id="PTHR14021:SF15">
    <property type="entry name" value="IRON-SULFUR CLUSTER CO-CHAPERONE PROTEIN HSCB"/>
    <property type="match status" value="1"/>
</dbReference>
<evidence type="ECO:0000256" key="2">
    <source>
        <dbReference type="ARBA" id="ARBA00023186"/>
    </source>
</evidence>
<dbReference type="InterPro" id="IPR036386">
    <property type="entry name" value="HscB_C_sf"/>
</dbReference>
<dbReference type="PANTHER" id="PTHR14021">
    <property type="entry name" value="IRON-SULFUR CLUSTER CO-CHAPERONE PROTEIN HSCB"/>
    <property type="match status" value="1"/>
</dbReference>
<proteinExistence type="inferred from homology"/>
<comment type="function">
    <text evidence="3">Co-chaperone involved in the maturation of iron-sulfur cluster-containing proteins. Seems to help targeting proteins to be folded toward HscA.</text>
</comment>
<protein>
    <submittedName>
        <fullName evidence="5">Co-chaperone protein HscB</fullName>
    </submittedName>
</protein>
<dbReference type="InterPro" id="IPR009073">
    <property type="entry name" value="HscB_oligo_C"/>
</dbReference>
<evidence type="ECO:0000313" key="6">
    <source>
        <dbReference type="Proteomes" id="UP000319576"/>
    </source>
</evidence>
<evidence type="ECO:0000259" key="4">
    <source>
        <dbReference type="PROSITE" id="PS50076"/>
    </source>
</evidence>
<dbReference type="AlphaFoldDB" id="A0A517XRM4"/>
<dbReference type="EMBL" id="CP036273">
    <property type="protein sequence ID" value="QDU20164.1"/>
    <property type="molecule type" value="Genomic_DNA"/>
</dbReference>
<comment type="similarity">
    <text evidence="1">Belongs to the HscB family.</text>
</comment>
<name>A0A517XRM4_9BACT</name>
<sequence length="163" mass="17496">MDHFTRLGLPRRFVVDAAALERAYLAQSRAVHPDYHAAGAAADLAASTDLSAAVNEAYTTLRDPFARADYLLGLLGGPPASQEKGVEPTFLAEVMDLRERAEDAIQHAAVRADIEERSAALMTQVADGFARVEAGDAGRLVAVRRSLNALKTLRSLARALPED</sequence>
<reference evidence="5 6" key="1">
    <citation type="submission" date="2019-02" db="EMBL/GenBank/DDBJ databases">
        <title>Deep-cultivation of Planctomycetes and their phenomic and genomic characterization uncovers novel biology.</title>
        <authorList>
            <person name="Wiegand S."/>
            <person name="Jogler M."/>
            <person name="Boedeker C."/>
            <person name="Pinto D."/>
            <person name="Vollmers J."/>
            <person name="Rivas-Marin E."/>
            <person name="Kohn T."/>
            <person name="Peeters S.H."/>
            <person name="Heuer A."/>
            <person name="Rast P."/>
            <person name="Oberbeckmann S."/>
            <person name="Bunk B."/>
            <person name="Jeske O."/>
            <person name="Meyerdierks A."/>
            <person name="Storesund J.E."/>
            <person name="Kallscheuer N."/>
            <person name="Luecker S."/>
            <person name="Lage O.M."/>
            <person name="Pohl T."/>
            <person name="Merkel B.J."/>
            <person name="Hornburger P."/>
            <person name="Mueller R.-W."/>
            <person name="Bruemmer F."/>
            <person name="Labrenz M."/>
            <person name="Spormann A.M."/>
            <person name="Op den Camp H."/>
            <person name="Overmann J."/>
            <person name="Amann R."/>
            <person name="Jetten M.S.M."/>
            <person name="Mascher T."/>
            <person name="Medema M.H."/>
            <person name="Devos D.P."/>
            <person name="Kaster A.-K."/>
            <person name="Ovreas L."/>
            <person name="Rohde M."/>
            <person name="Galperin M.Y."/>
            <person name="Jogler C."/>
        </authorList>
    </citation>
    <scope>NUCLEOTIDE SEQUENCE [LARGE SCALE GENOMIC DNA]</scope>
    <source>
        <strain evidence="5 6">ETA_A1</strain>
    </source>
</reference>
<dbReference type="GO" id="GO:0001671">
    <property type="term" value="F:ATPase activator activity"/>
    <property type="evidence" value="ECO:0007669"/>
    <property type="project" value="InterPro"/>
</dbReference>
<keyword evidence="2" id="KW-0143">Chaperone</keyword>
<dbReference type="SMART" id="SM00271">
    <property type="entry name" value="DnaJ"/>
    <property type="match status" value="1"/>
</dbReference>
<dbReference type="GO" id="GO:0051259">
    <property type="term" value="P:protein complex oligomerization"/>
    <property type="evidence" value="ECO:0007669"/>
    <property type="project" value="InterPro"/>
</dbReference>
<dbReference type="InterPro" id="IPR036869">
    <property type="entry name" value="J_dom_sf"/>
</dbReference>
<organism evidence="5 6">
    <name type="scientific">Urbifossiella limnaea</name>
    <dbReference type="NCBI Taxonomy" id="2528023"/>
    <lineage>
        <taxon>Bacteria</taxon>
        <taxon>Pseudomonadati</taxon>
        <taxon>Planctomycetota</taxon>
        <taxon>Planctomycetia</taxon>
        <taxon>Gemmatales</taxon>
        <taxon>Gemmataceae</taxon>
        <taxon>Urbifossiella</taxon>
    </lineage>
</organism>
<dbReference type="InterPro" id="IPR004640">
    <property type="entry name" value="HscB"/>
</dbReference>
<dbReference type="GO" id="GO:0051087">
    <property type="term" value="F:protein-folding chaperone binding"/>
    <property type="evidence" value="ECO:0007669"/>
    <property type="project" value="InterPro"/>
</dbReference>
<dbReference type="NCBIfam" id="TIGR00714">
    <property type="entry name" value="hscB"/>
    <property type="match status" value="1"/>
</dbReference>
<keyword evidence="6" id="KW-1185">Reference proteome</keyword>
<dbReference type="Pfam" id="PF07743">
    <property type="entry name" value="HSCB_C"/>
    <property type="match status" value="1"/>
</dbReference>
<dbReference type="Proteomes" id="UP000319576">
    <property type="component" value="Chromosome"/>
</dbReference>
<dbReference type="PROSITE" id="PS50076">
    <property type="entry name" value="DNAJ_2"/>
    <property type="match status" value="1"/>
</dbReference>
<dbReference type="OrthoDB" id="287587at2"/>
<dbReference type="InterPro" id="IPR001623">
    <property type="entry name" value="DnaJ_domain"/>
</dbReference>
<dbReference type="Gene3D" id="1.20.1280.20">
    <property type="entry name" value="HscB, C-terminal domain"/>
    <property type="match status" value="1"/>
</dbReference>
<accession>A0A517XRM4</accession>
<gene>
    <name evidence="5" type="primary">hscB</name>
    <name evidence="5" type="ORF">ETAA1_21090</name>
</gene>
<dbReference type="Gene3D" id="1.10.287.110">
    <property type="entry name" value="DnaJ domain"/>
    <property type="match status" value="1"/>
</dbReference>
<dbReference type="SUPFAM" id="SSF46565">
    <property type="entry name" value="Chaperone J-domain"/>
    <property type="match status" value="1"/>
</dbReference>
<evidence type="ECO:0000256" key="1">
    <source>
        <dbReference type="ARBA" id="ARBA00010476"/>
    </source>
</evidence>
<evidence type="ECO:0000313" key="5">
    <source>
        <dbReference type="EMBL" id="QDU20164.1"/>
    </source>
</evidence>
<evidence type="ECO:0000256" key="3">
    <source>
        <dbReference type="ARBA" id="ARBA00025596"/>
    </source>
</evidence>
<dbReference type="RefSeq" id="WP_145237257.1">
    <property type="nucleotide sequence ID" value="NZ_CP036273.1"/>
</dbReference>
<dbReference type="GO" id="GO:0044571">
    <property type="term" value="P:[2Fe-2S] cluster assembly"/>
    <property type="evidence" value="ECO:0007669"/>
    <property type="project" value="InterPro"/>
</dbReference>
<dbReference type="KEGG" id="uli:ETAA1_21090"/>
<feature type="domain" description="J" evidence="4">
    <location>
        <begin position="2"/>
        <end position="74"/>
    </location>
</feature>
<dbReference type="CDD" id="cd06257">
    <property type="entry name" value="DnaJ"/>
    <property type="match status" value="1"/>
</dbReference>